<organism evidence="11 12">
    <name type="scientific">Frischella japonica</name>
    <dbReference type="NCBI Taxonomy" id="2741544"/>
    <lineage>
        <taxon>Bacteria</taxon>
        <taxon>Pseudomonadati</taxon>
        <taxon>Pseudomonadota</taxon>
        <taxon>Gammaproteobacteria</taxon>
        <taxon>Orbales</taxon>
        <taxon>Orbaceae</taxon>
        <taxon>Frischella</taxon>
    </lineage>
</organism>
<comment type="subcellular location">
    <subcellularLocation>
        <location evidence="9">Cell inner membrane</location>
        <topology evidence="9">Single-pass type II membrane protein</topology>
    </subcellularLocation>
    <subcellularLocation>
        <location evidence="1">Membrane</location>
    </subcellularLocation>
    <text evidence="9">Localizes to the division septum.</text>
</comment>
<feature type="transmembrane region" description="Helical" evidence="9">
    <location>
        <begin position="21"/>
        <end position="45"/>
    </location>
</feature>
<dbReference type="Gene3D" id="3.40.50.11690">
    <property type="entry name" value="Cell division protein FtsQ/DivIB"/>
    <property type="match status" value="1"/>
</dbReference>
<accession>A0ABR7QVP5</accession>
<protein>
    <recommendedName>
        <fullName evidence="9">Cell division protein FtsQ</fullName>
    </recommendedName>
</protein>
<keyword evidence="2 9" id="KW-1003">Cell membrane</keyword>
<dbReference type="PANTHER" id="PTHR35851">
    <property type="entry name" value="CELL DIVISION PROTEIN FTSQ"/>
    <property type="match status" value="1"/>
</dbReference>
<proteinExistence type="inferred from homology"/>
<sequence>MKKPQQAAQRKDIRKKKVFMFADFEQFLGFIFFVIVIVTCSWSVITVKSWIDDPERVILSQLILTGDKRFTTEQDVRKAIMDLGLPNTYIGQDVDSIQQEILRLPWIKQVSVRKQWPDRLIVNIVEFKPKFYWNEVFLLDDDGNLFNVPDEQIQENLPRLFGPIGKEKIILDNYRQLEAIANQLSKRDYQIYIDIALADERNAWQLLLKPCFKGVCANNKDIKVTLGREYIGDRFKRFVRFFKNIQADLPRNERISEVDLRYDNGIAVKRQKIES</sequence>
<dbReference type="Pfam" id="PF08478">
    <property type="entry name" value="POTRA_1"/>
    <property type="match status" value="1"/>
</dbReference>
<feature type="domain" description="POTRA" evidence="10">
    <location>
        <begin position="57"/>
        <end position="127"/>
    </location>
</feature>
<keyword evidence="7 9" id="KW-0472">Membrane</keyword>
<reference evidence="11 12" key="1">
    <citation type="submission" date="2020-06" db="EMBL/GenBank/DDBJ databases">
        <title>Frischella cerana isolated from Apis cerana gut homogenate.</title>
        <authorList>
            <person name="Wolter L.A."/>
            <person name="Suenami S."/>
            <person name="Miyazaki R."/>
        </authorList>
    </citation>
    <scope>NUCLEOTIDE SEQUENCE [LARGE SCALE GENOMIC DNA]</scope>
    <source>
        <strain evidence="11 12">Ac13</strain>
    </source>
</reference>
<dbReference type="Pfam" id="PF03799">
    <property type="entry name" value="FtsQ_DivIB_C"/>
    <property type="match status" value="1"/>
</dbReference>
<comment type="subunit">
    <text evidence="9">Part of a complex composed of FtsB, FtsL and FtsQ.</text>
</comment>
<dbReference type="EMBL" id="JABURY010000006">
    <property type="protein sequence ID" value="MBC9130205.1"/>
    <property type="molecule type" value="Genomic_DNA"/>
</dbReference>
<dbReference type="Gene3D" id="3.10.20.310">
    <property type="entry name" value="membrane protein fhac"/>
    <property type="match status" value="1"/>
</dbReference>
<evidence type="ECO:0000256" key="5">
    <source>
        <dbReference type="ARBA" id="ARBA00022692"/>
    </source>
</evidence>
<dbReference type="RefSeq" id="WP_187754644.1">
    <property type="nucleotide sequence ID" value="NZ_JABURY010000006.1"/>
</dbReference>
<keyword evidence="8 9" id="KW-0131">Cell cycle</keyword>
<evidence type="ECO:0000256" key="8">
    <source>
        <dbReference type="ARBA" id="ARBA00023306"/>
    </source>
</evidence>
<gene>
    <name evidence="9" type="primary">ftsQ</name>
    <name evidence="11" type="ORF">FcAc13_02650</name>
</gene>
<evidence type="ECO:0000256" key="7">
    <source>
        <dbReference type="ARBA" id="ARBA00023136"/>
    </source>
</evidence>
<evidence type="ECO:0000256" key="9">
    <source>
        <dbReference type="HAMAP-Rule" id="MF_00911"/>
    </source>
</evidence>
<evidence type="ECO:0000256" key="3">
    <source>
        <dbReference type="ARBA" id="ARBA00022519"/>
    </source>
</evidence>
<keyword evidence="6 9" id="KW-1133">Transmembrane helix</keyword>
<dbReference type="InterPro" id="IPR013685">
    <property type="entry name" value="POTRA_FtsQ_type"/>
</dbReference>
<dbReference type="PROSITE" id="PS51779">
    <property type="entry name" value="POTRA"/>
    <property type="match status" value="1"/>
</dbReference>
<comment type="function">
    <text evidence="9">Essential cell division protein. May link together the upstream cell division proteins, which are predominantly cytoplasmic, with the downstream cell division proteins, which are predominantly periplasmic. May control correct divisome assembly.</text>
</comment>
<dbReference type="HAMAP" id="MF_00911">
    <property type="entry name" value="FtsQ_subfam"/>
    <property type="match status" value="1"/>
</dbReference>
<evidence type="ECO:0000256" key="1">
    <source>
        <dbReference type="ARBA" id="ARBA00004370"/>
    </source>
</evidence>
<dbReference type="InterPro" id="IPR026579">
    <property type="entry name" value="FtsQ"/>
</dbReference>
<dbReference type="Proteomes" id="UP000651208">
    <property type="component" value="Unassembled WGS sequence"/>
</dbReference>
<name>A0ABR7QVP5_9GAMM</name>
<comment type="caution">
    <text evidence="11">The sequence shown here is derived from an EMBL/GenBank/DDBJ whole genome shotgun (WGS) entry which is preliminary data.</text>
</comment>
<comment type="similarity">
    <text evidence="9">Belongs to the FtsQ/DivIB family. FtsQ subfamily.</text>
</comment>
<keyword evidence="12" id="KW-1185">Reference proteome</keyword>
<evidence type="ECO:0000313" key="11">
    <source>
        <dbReference type="EMBL" id="MBC9130205.1"/>
    </source>
</evidence>
<keyword evidence="4 9" id="KW-0132">Cell division</keyword>
<evidence type="ECO:0000256" key="2">
    <source>
        <dbReference type="ARBA" id="ARBA00022475"/>
    </source>
</evidence>
<keyword evidence="5 9" id="KW-0812">Transmembrane</keyword>
<evidence type="ECO:0000256" key="4">
    <source>
        <dbReference type="ARBA" id="ARBA00022618"/>
    </source>
</evidence>
<dbReference type="InterPro" id="IPR034746">
    <property type="entry name" value="POTRA"/>
</dbReference>
<dbReference type="InterPro" id="IPR045335">
    <property type="entry name" value="FtsQ_C_sf"/>
</dbReference>
<evidence type="ECO:0000313" key="12">
    <source>
        <dbReference type="Proteomes" id="UP000651208"/>
    </source>
</evidence>
<dbReference type="InterPro" id="IPR005548">
    <property type="entry name" value="Cell_div_FtsQ/DivIB_C"/>
</dbReference>
<evidence type="ECO:0000256" key="6">
    <source>
        <dbReference type="ARBA" id="ARBA00022989"/>
    </source>
</evidence>
<dbReference type="PANTHER" id="PTHR35851:SF1">
    <property type="entry name" value="CELL DIVISION PROTEIN FTSQ"/>
    <property type="match status" value="1"/>
</dbReference>
<keyword evidence="3 9" id="KW-0997">Cell inner membrane</keyword>
<evidence type="ECO:0000259" key="10">
    <source>
        <dbReference type="PROSITE" id="PS51779"/>
    </source>
</evidence>